<sequence>TGHFGKWHVGGLSKIIIQSEFPGGPSPYSPPWKNGFDECFSTESMMPLYNPYYHVGGEYGSEDYRHLQTVPVEPGQQTGGAPWKNLY</sequence>
<evidence type="ECO:0000313" key="1">
    <source>
        <dbReference type="EMBL" id="GAJ17593.1"/>
    </source>
</evidence>
<dbReference type="AlphaFoldDB" id="X1UJG0"/>
<protein>
    <recommendedName>
        <fullName evidence="2">Sulfatase N-terminal domain-containing protein</fullName>
    </recommendedName>
</protein>
<organism evidence="1">
    <name type="scientific">marine sediment metagenome</name>
    <dbReference type="NCBI Taxonomy" id="412755"/>
    <lineage>
        <taxon>unclassified sequences</taxon>
        <taxon>metagenomes</taxon>
        <taxon>ecological metagenomes</taxon>
    </lineage>
</organism>
<feature type="non-terminal residue" evidence="1">
    <location>
        <position position="87"/>
    </location>
</feature>
<gene>
    <name evidence="1" type="ORF">S12H4_62288</name>
</gene>
<name>X1UJG0_9ZZZZ</name>
<dbReference type="EMBL" id="BARW01041715">
    <property type="protein sequence ID" value="GAJ17593.1"/>
    <property type="molecule type" value="Genomic_DNA"/>
</dbReference>
<evidence type="ECO:0008006" key="2">
    <source>
        <dbReference type="Google" id="ProtNLM"/>
    </source>
</evidence>
<accession>X1UJG0</accession>
<reference evidence="1" key="1">
    <citation type="journal article" date="2014" name="Front. Microbiol.">
        <title>High frequency of phylogenetically diverse reductive dehalogenase-homologous genes in deep subseafloor sedimentary metagenomes.</title>
        <authorList>
            <person name="Kawai M."/>
            <person name="Futagami T."/>
            <person name="Toyoda A."/>
            <person name="Takaki Y."/>
            <person name="Nishi S."/>
            <person name="Hori S."/>
            <person name="Arai W."/>
            <person name="Tsubouchi T."/>
            <person name="Morono Y."/>
            <person name="Uchiyama I."/>
            <person name="Ito T."/>
            <person name="Fujiyama A."/>
            <person name="Inagaki F."/>
            <person name="Takami H."/>
        </authorList>
    </citation>
    <scope>NUCLEOTIDE SEQUENCE</scope>
    <source>
        <strain evidence="1">Expedition CK06-06</strain>
    </source>
</reference>
<comment type="caution">
    <text evidence="1">The sequence shown here is derived from an EMBL/GenBank/DDBJ whole genome shotgun (WGS) entry which is preliminary data.</text>
</comment>
<feature type="non-terminal residue" evidence="1">
    <location>
        <position position="1"/>
    </location>
</feature>
<proteinExistence type="predicted"/>